<feature type="domain" description="ABC transporter" evidence="9">
    <location>
        <begin position="4"/>
        <end position="245"/>
    </location>
</feature>
<dbReference type="SMART" id="SM00382">
    <property type="entry name" value="AAA"/>
    <property type="match status" value="1"/>
</dbReference>
<gene>
    <name evidence="10" type="ORF">L7E55_04240</name>
</gene>
<dbReference type="PROSITE" id="PS50893">
    <property type="entry name" value="ABC_TRANSPORTER_2"/>
    <property type="match status" value="1"/>
</dbReference>
<keyword evidence="4 8" id="KW-0547">Nucleotide-binding</keyword>
<dbReference type="PANTHER" id="PTHR43553">
    <property type="entry name" value="HEAVY METAL TRANSPORTER"/>
    <property type="match status" value="1"/>
</dbReference>
<dbReference type="GO" id="GO:0042626">
    <property type="term" value="F:ATPase-coupled transmembrane transporter activity"/>
    <property type="evidence" value="ECO:0007669"/>
    <property type="project" value="TreeGrafter"/>
</dbReference>
<proteinExistence type="inferred from homology"/>
<dbReference type="GO" id="GO:0043190">
    <property type="term" value="C:ATP-binding cassette (ABC) transporter complex"/>
    <property type="evidence" value="ECO:0007669"/>
    <property type="project" value="TreeGrafter"/>
</dbReference>
<dbReference type="InterPro" id="IPR003593">
    <property type="entry name" value="AAA+_ATPase"/>
</dbReference>
<keyword evidence="11" id="KW-1185">Reference proteome</keyword>
<sequence length="282" mass="30982">MPVIEVENLTHIYARGTPFEVTSLDNVSLEIQRGEFYALVGATGSGKSTLVQHFNGILAPTGGKVWVCGMDVSNKRLRQELWRRVGLVFQQPEHQLFEETVFDDVAFGPRNLGLNAAEVRERVIDALGLVGLDPDEVGQISPFRLSGGLRRKAAIAGVLALRPEVLALDEPAAGLDPVSRRQLMERIDRLRMERGTTVLLVTHSMEEVALWADRVAVLHKGRLAMEAAPRDVFNRAEELRALGLDVPAAVELMLCLQARGLPVRADILTTDEAVGEIAKILK</sequence>
<dbReference type="GO" id="GO:0005524">
    <property type="term" value="F:ATP binding"/>
    <property type="evidence" value="ECO:0007669"/>
    <property type="project" value="UniProtKB-UniRule"/>
</dbReference>
<evidence type="ECO:0000256" key="2">
    <source>
        <dbReference type="ARBA" id="ARBA00022448"/>
    </source>
</evidence>
<evidence type="ECO:0000256" key="7">
    <source>
        <dbReference type="ARBA" id="ARBA00023136"/>
    </source>
</evidence>
<keyword evidence="2 8" id="KW-0813">Transport</keyword>
<reference evidence="10" key="1">
    <citation type="submission" date="2022-02" db="EMBL/GenBank/DDBJ databases">
        <authorList>
            <person name="Leng L."/>
        </authorList>
    </citation>
    <scope>NUCLEOTIDE SEQUENCE</scope>
    <source>
        <strain evidence="10">JI</strain>
    </source>
</reference>
<evidence type="ECO:0000256" key="3">
    <source>
        <dbReference type="ARBA" id="ARBA00022475"/>
    </source>
</evidence>
<dbReference type="RefSeq" id="WP_277442800.1">
    <property type="nucleotide sequence ID" value="NZ_JAKOAV010000005.1"/>
</dbReference>
<keyword evidence="6" id="KW-1278">Translocase</keyword>
<evidence type="ECO:0000256" key="5">
    <source>
        <dbReference type="ARBA" id="ARBA00022840"/>
    </source>
</evidence>
<dbReference type="EC" id="7.-.-.-" evidence="8"/>
<dbReference type="PANTHER" id="PTHR43553:SF27">
    <property type="entry name" value="ENERGY-COUPLING FACTOR TRANSPORTER ATP-BINDING PROTEIN ECFA2"/>
    <property type="match status" value="1"/>
</dbReference>
<keyword evidence="7 8" id="KW-0472">Membrane</keyword>
<comment type="subunit">
    <text evidence="8">Forms a stable energy-coupling factor (ECF) transporter complex composed of 2 membrane-embedded substrate-binding proteins (S component), 2 ATP-binding proteins (A component) and 2 transmembrane proteins (T component).</text>
</comment>
<evidence type="ECO:0000313" key="11">
    <source>
        <dbReference type="Proteomes" id="UP001154312"/>
    </source>
</evidence>
<dbReference type="Pfam" id="PF00005">
    <property type="entry name" value="ABC_tran"/>
    <property type="match status" value="1"/>
</dbReference>
<keyword evidence="3 8" id="KW-1003">Cell membrane</keyword>
<organism evidence="10 11">
    <name type="scientific">Pelotomaculum isophthalicicum JI</name>
    <dbReference type="NCBI Taxonomy" id="947010"/>
    <lineage>
        <taxon>Bacteria</taxon>
        <taxon>Bacillati</taxon>
        <taxon>Bacillota</taxon>
        <taxon>Clostridia</taxon>
        <taxon>Eubacteriales</taxon>
        <taxon>Desulfotomaculaceae</taxon>
        <taxon>Pelotomaculum</taxon>
    </lineage>
</organism>
<evidence type="ECO:0000256" key="6">
    <source>
        <dbReference type="ARBA" id="ARBA00022967"/>
    </source>
</evidence>
<dbReference type="GO" id="GO:0016887">
    <property type="term" value="F:ATP hydrolysis activity"/>
    <property type="evidence" value="ECO:0007669"/>
    <property type="project" value="InterPro"/>
</dbReference>
<evidence type="ECO:0000256" key="8">
    <source>
        <dbReference type="RuleBase" id="RU365104"/>
    </source>
</evidence>
<protein>
    <recommendedName>
        <fullName evidence="8">Energy-coupling factor transporter ATP-binding protein EcfA2</fullName>
        <ecNumber evidence="8">7.-.-.-</ecNumber>
    </recommendedName>
</protein>
<evidence type="ECO:0000256" key="1">
    <source>
        <dbReference type="ARBA" id="ARBA00004202"/>
    </source>
</evidence>
<dbReference type="InterPro" id="IPR003439">
    <property type="entry name" value="ABC_transporter-like_ATP-bd"/>
</dbReference>
<dbReference type="Gene3D" id="3.40.50.300">
    <property type="entry name" value="P-loop containing nucleotide triphosphate hydrolases"/>
    <property type="match status" value="1"/>
</dbReference>
<evidence type="ECO:0000313" key="10">
    <source>
        <dbReference type="EMBL" id="MDF9407572.1"/>
    </source>
</evidence>
<dbReference type="NCBIfam" id="TIGR04521">
    <property type="entry name" value="ECF_ATPase_2"/>
    <property type="match status" value="1"/>
</dbReference>
<name>A0A9X4JVK8_9FIRM</name>
<dbReference type="FunFam" id="3.40.50.300:FF:000224">
    <property type="entry name" value="Energy-coupling factor transporter ATP-binding protein EcfA"/>
    <property type="match status" value="1"/>
</dbReference>
<evidence type="ECO:0000256" key="4">
    <source>
        <dbReference type="ARBA" id="ARBA00022741"/>
    </source>
</evidence>
<dbReference type="InterPro" id="IPR050095">
    <property type="entry name" value="ECF_ABC_transporter_ATP-bd"/>
</dbReference>
<evidence type="ECO:0000259" key="9">
    <source>
        <dbReference type="PROSITE" id="PS50893"/>
    </source>
</evidence>
<keyword evidence="5 8" id="KW-0067">ATP-binding</keyword>
<dbReference type="SUPFAM" id="SSF52540">
    <property type="entry name" value="P-loop containing nucleoside triphosphate hydrolases"/>
    <property type="match status" value="1"/>
</dbReference>
<dbReference type="InterPro" id="IPR015856">
    <property type="entry name" value="ABC_transpr_CbiO/EcfA_su"/>
</dbReference>
<dbReference type="AlphaFoldDB" id="A0A9X4JVK8"/>
<dbReference type="EMBL" id="JAKOAV010000005">
    <property type="protein sequence ID" value="MDF9407572.1"/>
    <property type="molecule type" value="Genomic_DNA"/>
</dbReference>
<comment type="caution">
    <text evidence="10">The sequence shown here is derived from an EMBL/GenBank/DDBJ whole genome shotgun (WGS) entry which is preliminary data.</text>
</comment>
<dbReference type="Proteomes" id="UP001154312">
    <property type="component" value="Unassembled WGS sequence"/>
</dbReference>
<comment type="function">
    <text evidence="8">ATP-binding (A) component of a common energy-coupling factor (ECF) ABC-transporter complex.</text>
</comment>
<dbReference type="InterPro" id="IPR030946">
    <property type="entry name" value="EcfA2"/>
</dbReference>
<dbReference type="CDD" id="cd03225">
    <property type="entry name" value="ABC_cobalt_CbiO_domain1"/>
    <property type="match status" value="1"/>
</dbReference>
<dbReference type="InterPro" id="IPR027417">
    <property type="entry name" value="P-loop_NTPase"/>
</dbReference>
<comment type="similarity">
    <text evidence="8">Belongs to the ABC transporter superfamily. Energy-coupling factor EcfA family.</text>
</comment>
<accession>A0A9X4JVK8</accession>
<comment type="subcellular location">
    <subcellularLocation>
        <location evidence="1 8">Cell membrane</location>
        <topology evidence="1 8">Peripheral membrane protein</topology>
    </subcellularLocation>
</comment>